<dbReference type="GeneID" id="20325071"/>
<organism evidence="1 2">
    <name type="scientific">Opisthorchis viverrini</name>
    <name type="common">Southeast Asian liver fluke</name>
    <dbReference type="NCBI Taxonomy" id="6198"/>
    <lineage>
        <taxon>Eukaryota</taxon>
        <taxon>Metazoa</taxon>
        <taxon>Spiralia</taxon>
        <taxon>Lophotrochozoa</taxon>
        <taxon>Platyhelminthes</taxon>
        <taxon>Trematoda</taxon>
        <taxon>Digenea</taxon>
        <taxon>Opisthorchiida</taxon>
        <taxon>Opisthorchiata</taxon>
        <taxon>Opisthorchiidae</taxon>
        <taxon>Opisthorchis</taxon>
    </lineage>
</organism>
<dbReference type="RefSeq" id="XP_009175680.1">
    <property type="nucleotide sequence ID" value="XM_009177416.1"/>
</dbReference>
<sequence>MDLEMQQNCHDVADQVELKPKTFTVASLPWAVGRMATESGADRGPTMELLHMEQRIISARRGRGHIQDHLQQISHQYSHCQTDQPTSDNDLPNHHKTYTMQANEQQPQVGGFLKHQHHVEWMDVSRDGNVPKDDIVRIWAIQSNIFFYLGASTHEDSSPAL</sequence>
<proteinExistence type="predicted"/>
<evidence type="ECO:0000313" key="1">
    <source>
        <dbReference type="EMBL" id="KER20582.1"/>
    </source>
</evidence>
<dbReference type="AlphaFoldDB" id="A0A074Z4X3"/>
<reference evidence="1 2" key="1">
    <citation type="submission" date="2013-11" db="EMBL/GenBank/DDBJ databases">
        <title>Opisthorchis viverrini - life in the bile duct.</title>
        <authorList>
            <person name="Young N.D."/>
            <person name="Nagarajan N."/>
            <person name="Lin S.J."/>
            <person name="Korhonen P.K."/>
            <person name="Jex A.R."/>
            <person name="Hall R.S."/>
            <person name="Safavi-Hemami H."/>
            <person name="Kaewkong W."/>
            <person name="Bertrand D."/>
            <person name="Gao S."/>
            <person name="Seet Q."/>
            <person name="Wongkham S."/>
            <person name="Teh B.T."/>
            <person name="Wongkham C."/>
            <person name="Intapan P.M."/>
            <person name="Maleewong W."/>
            <person name="Yang X."/>
            <person name="Hu M."/>
            <person name="Wang Z."/>
            <person name="Hofmann A."/>
            <person name="Sternberg P.W."/>
            <person name="Tan P."/>
            <person name="Wang J."/>
            <person name="Gasser R.B."/>
        </authorList>
    </citation>
    <scope>NUCLEOTIDE SEQUENCE [LARGE SCALE GENOMIC DNA]</scope>
</reference>
<dbReference type="Proteomes" id="UP000054324">
    <property type="component" value="Unassembled WGS sequence"/>
</dbReference>
<protein>
    <submittedName>
        <fullName evidence="1">Uncharacterized protein</fullName>
    </submittedName>
</protein>
<dbReference type="CTD" id="20325071"/>
<name>A0A074Z4X3_OPIVI</name>
<accession>A0A074Z4X3</accession>
<gene>
    <name evidence="1" type="ORF">T265_10903</name>
</gene>
<dbReference type="KEGG" id="ovi:T265_10903"/>
<evidence type="ECO:0000313" key="2">
    <source>
        <dbReference type="Proteomes" id="UP000054324"/>
    </source>
</evidence>
<dbReference type="EMBL" id="KL597041">
    <property type="protein sequence ID" value="KER20582.1"/>
    <property type="molecule type" value="Genomic_DNA"/>
</dbReference>
<keyword evidence="2" id="KW-1185">Reference proteome</keyword>